<dbReference type="Gene3D" id="1.10.10.10">
    <property type="entry name" value="Winged helix-like DNA-binding domain superfamily/Winged helix DNA-binding domain"/>
    <property type="match status" value="1"/>
</dbReference>
<feature type="region of interest" description="Disordered" evidence="1">
    <location>
        <begin position="94"/>
        <end position="135"/>
    </location>
</feature>
<dbReference type="SUPFAM" id="SSF46785">
    <property type="entry name" value="Winged helix' DNA-binding domain"/>
    <property type="match status" value="1"/>
</dbReference>
<dbReference type="Pfam" id="PF13730">
    <property type="entry name" value="HTH_36"/>
    <property type="match status" value="1"/>
</dbReference>
<protein>
    <submittedName>
        <fullName evidence="2">Helix-turn-helix domain-containing protein</fullName>
    </submittedName>
</protein>
<dbReference type="RefSeq" id="WP_326293108.1">
    <property type="nucleotide sequence ID" value="NZ_JAYMCU010000007.1"/>
</dbReference>
<accession>A0ABU6I265</accession>
<name>A0ABU6I265_9ENTR</name>
<evidence type="ECO:0000313" key="3">
    <source>
        <dbReference type="Proteomes" id="UP001357437"/>
    </source>
</evidence>
<reference evidence="2 3" key="1">
    <citation type="submission" date="2024-01" db="EMBL/GenBank/DDBJ databases">
        <title>Comparative Genomics of Leclercia adecarboxylata Strains Isolated from Several Sources.</title>
        <authorList>
            <person name="Yescas-Zazueta V."/>
            <person name="Balbuena-Alonso M.G."/>
            <person name="Valencia D."/>
            <person name="Mendez-Pfeiffer P.A."/>
            <person name="Ballesteros-Monrreal M.G."/>
            <person name="Rocha-Gracia R.D.C."/>
            <person name="Barrios-Villa E."/>
        </authorList>
    </citation>
    <scope>NUCLEOTIDE SEQUENCE [LARGE SCALE GENOMIC DNA]</scope>
    <source>
        <strain evidence="2 3">33MEM</strain>
    </source>
</reference>
<feature type="compositionally biased region" description="Low complexity" evidence="1">
    <location>
        <begin position="101"/>
        <end position="126"/>
    </location>
</feature>
<sequence length="253" mass="26944">MSMELMVRAMKAKVGNPLRKLVLIKLADNASDQGECWPSVPYIAEQCEISERSVQNHIKQLVEDGLVSVEVRKAATGLNRTNVYKLNLPSGANAAPSGVRPAPGGESPAPGGESAAPVSGAGAAPGTSQFSEPVNEPVNENLFDLAWALYPKRAGGNSKSAALKAWDARVREGVSPLVMLEGVKRYAGFVAQTGKTGTEFVKQAKTFFGPDRHYEDDWMTPASSGIKEDPLFKSSYVGTDYSQGAKGFRVVNG</sequence>
<evidence type="ECO:0000313" key="2">
    <source>
        <dbReference type="EMBL" id="MEC3935671.1"/>
    </source>
</evidence>
<dbReference type="InterPro" id="IPR036388">
    <property type="entry name" value="WH-like_DNA-bd_sf"/>
</dbReference>
<comment type="caution">
    <text evidence="2">The sequence shown here is derived from an EMBL/GenBank/DDBJ whole genome shotgun (WGS) entry which is preliminary data.</text>
</comment>
<dbReference type="Proteomes" id="UP001357437">
    <property type="component" value="Unassembled WGS sequence"/>
</dbReference>
<dbReference type="InterPro" id="IPR036390">
    <property type="entry name" value="WH_DNA-bd_sf"/>
</dbReference>
<evidence type="ECO:0000256" key="1">
    <source>
        <dbReference type="SAM" id="MobiDB-lite"/>
    </source>
</evidence>
<proteinExistence type="predicted"/>
<organism evidence="2 3">
    <name type="scientific">Leclercia adecarboxylata</name>
    <dbReference type="NCBI Taxonomy" id="83655"/>
    <lineage>
        <taxon>Bacteria</taxon>
        <taxon>Pseudomonadati</taxon>
        <taxon>Pseudomonadota</taxon>
        <taxon>Gammaproteobacteria</taxon>
        <taxon>Enterobacterales</taxon>
        <taxon>Enterobacteriaceae</taxon>
        <taxon>Leclercia</taxon>
    </lineage>
</organism>
<dbReference type="EMBL" id="JAYMCU010000007">
    <property type="protein sequence ID" value="MEC3935671.1"/>
    <property type="molecule type" value="Genomic_DNA"/>
</dbReference>
<gene>
    <name evidence="2" type="ORF">VOF76_05760</name>
</gene>
<keyword evidence="3" id="KW-1185">Reference proteome</keyword>